<comment type="caution">
    <text evidence="1">The sequence shown here is derived from an EMBL/GenBank/DDBJ whole genome shotgun (WGS) entry which is preliminary data.</text>
</comment>
<proteinExistence type="predicted"/>
<keyword evidence="2" id="KW-1185">Reference proteome</keyword>
<dbReference type="EMBL" id="JBHRZH010000004">
    <property type="protein sequence ID" value="MFC3759809.1"/>
    <property type="molecule type" value="Genomic_DNA"/>
</dbReference>
<evidence type="ECO:0000313" key="1">
    <source>
        <dbReference type="EMBL" id="MFC3759809.1"/>
    </source>
</evidence>
<accession>A0ABV7Y5X3</accession>
<sequence length="173" mass="19141">MDSDLLLIAGRSAAGKTTVSAEVSAQLQQAGVGHCRMEGDWLDVAIPQAPPELFDRNFQALWGNYRDFGCTRLIFTNWASIKNASRLVTLMGGQPRVVGVLLTCTDETARQRLGERERGAGLGWHLANLEATPVGERDLDRLTPEWATRVRTDHRRVEDLAAEIVELTGWARS</sequence>
<dbReference type="SUPFAM" id="SSF52540">
    <property type="entry name" value="P-loop containing nucleoside triphosphate hydrolases"/>
    <property type="match status" value="1"/>
</dbReference>
<reference evidence="2" key="1">
    <citation type="journal article" date="2019" name="Int. J. Syst. Evol. Microbiol.">
        <title>The Global Catalogue of Microorganisms (GCM) 10K type strain sequencing project: providing services to taxonomists for standard genome sequencing and annotation.</title>
        <authorList>
            <consortium name="The Broad Institute Genomics Platform"/>
            <consortium name="The Broad Institute Genome Sequencing Center for Infectious Disease"/>
            <person name="Wu L."/>
            <person name="Ma J."/>
        </authorList>
    </citation>
    <scope>NUCLEOTIDE SEQUENCE [LARGE SCALE GENOMIC DNA]</scope>
    <source>
        <strain evidence="2">CGMCC 4.7241</strain>
    </source>
</reference>
<gene>
    <name evidence="1" type="ORF">ACFOUW_03100</name>
</gene>
<organism evidence="1 2">
    <name type="scientific">Tenggerimyces flavus</name>
    <dbReference type="NCBI Taxonomy" id="1708749"/>
    <lineage>
        <taxon>Bacteria</taxon>
        <taxon>Bacillati</taxon>
        <taxon>Actinomycetota</taxon>
        <taxon>Actinomycetes</taxon>
        <taxon>Propionibacteriales</taxon>
        <taxon>Nocardioidaceae</taxon>
        <taxon>Tenggerimyces</taxon>
    </lineage>
</organism>
<name>A0ABV7Y5X3_9ACTN</name>
<evidence type="ECO:0000313" key="2">
    <source>
        <dbReference type="Proteomes" id="UP001595699"/>
    </source>
</evidence>
<dbReference type="Gene3D" id="3.40.50.300">
    <property type="entry name" value="P-loop containing nucleotide triphosphate hydrolases"/>
    <property type="match status" value="1"/>
</dbReference>
<protein>
    <submittedName>
        <fullName evidence="1">Uncharacterized protein</fullName>
    </submittedName>
</protein>
<dbReference type="RefSeq" id="WP_205120351.1">
    <property type="nucleotide sequence ID" value="NZ_JAFBCM010000001.1"/>
</dbReference>
<dbReference type="InterPro" id="IPR027417">
    <property type="entry name" value="P-loop_NTPase"/>
</dbReference>
<dbReference type="Proteomes" id="UP001595699">
    <property type="component" value="Unassembled WGS sequence"/>
</dbReference>